<evidence type="ECO:0000313" key="2">
    <source>
        <dbReference type="Proteomes" id="UP000823399"/>
    </source>
</evidence>
<dbReference type="Proteomes" id="UP000823399">
    <property type="component" value="Unassembled WGS sequence"/>
</dbReference>
<dbReference type="AlphaFoldDB" id="A0A9P7EYB9"/>
<evidence type="ECO:0000313" key="1">
    <source>
        <dbReference type="EMBL" id="KAG2097938.1"/>
    </source>
</evidence>
<reference evidence="1" key="1">
    <citation type="journal article" date="2020" name="New Phytol.">
        <title>Comparative genomics reveals dynamic genome evolution in host specialist ectomycorrhizal fungi.</title>
        <authorList>
            <person name="Lofgren L.A."/>
            <person name="Nguyen N.H."/>
            <person name="Vilgalys R."/>
            <person name="Ruytinx J."/>
            <person name="Liao H.L."/>
            <person name="Branco S."/>
            <person name="Kuo A."/>
            <person name="LaButti K."/>
            <person name="Lipzen A."/>
            <person name="Andreopoulos W."/>
            <person name="Pangilinan J."/>
            <person name="Riley R."/>
            <person name="Hundley H."/>
            <person name="Na H."/>
            <person name="Barry K."/>
            <person name="Grigoriev I.V."/>
            <person name="Stajich J.E."/>
            <person name="Kennedy P.G."/>
        </authorList>
    </citation>
    <scope>NUCLEOTIDE SEQUENCE</scope>
    <source>
        <strain evidence="1">FC423</strain>
    </source>
</reference>
<dbReference type="GeneID" id="64705818"/>
<gene>
    <name evidence="1" type="ORF">F5147DRAFT_816196</name>
</gene>
<proteinExistence type="predicted"/>
<keyword evidence="2" id="KW-1185">Reference proteome</keyword>
<organism evidence="1 2">
    <name type="scientific">Suillus discolor</name>
    <dbReference type="NCBI Taxonomy" id="1912936"/>
    <lineage>
        <taxon>Eukaryota</taxon>
        <taxon>Fungi</taxon>
        <taxon>Dikarya</taxon>
        <taxon>Basidiomycota</taxon>
        <taxon>Agaricomycotina</taxon>
        <taxon>Agaricomycetes</taxon>
        <taxon>Agaricomycetidae</taxon>
        <taxon>Boletales</taxon>
        <taxon>Suillineae</taxon>
        <taxon>Suillaceae</taxon>
        <taxon>Suillus</taxon>
    </lineage>
</organism>
<name>A0A9P7EYB9_9AGAM</name>
<protein>
    <submittedName>
        <fullName evidence="1">Uncharacterized protein</fullName>
    </submittedName>
</protein>
<sequence>MLCLAIAYYGPTKLGFCRIVPHPCRTLHNKCLICVYNMSTSSIKVLDMSYDEEIPYIKRGLLILRQLWLQMCRLNHLSTPSNRTRFIDISGSSLPLTSQHCDEIDRIVLEKTDLEDERANATITDPRLVWIMLQIILATSRLLKREHLKGSLDTEVASTKKTLHKHPQLREIIRHACQTRSFTRIADLKTQNYSKYPNLVIPCGRLKSHLRCSAKEWTLRHWYRTSAVQCCHLQPLVNKMIPIYFDDPALGSGDLNRISQMFISEKAGKNYHEQDLKLVTRTHDSIQCLSNLPYIALLLDLNVKPKLNVTFAEKEPNHAKTDRCLRIYPVGINKTTFPFLSQHP</sequence>
<dbReference type="RefSeq" id="XP_041288696.1">
    <property type="nucleotide sequence ID" value="XM_041443559.1"/>
</dbReference>
<dbReference type="EMBL" id="JABBWM010000063">
    <property type="protein sequence ID" value="KAG2097938.1"/>
    <property type="molecule type" value="Genomic_DNA"/>
</dbReference>
<accession>A0A9P7EYB9</accession>
<comment type="caution">
    <text evidence="1">The sequence shown here is derived from an EMBL/GenBank/DDBJ whole genome shotgun (WGS) entry which is preliminary data.</text>
</comment>
<dbReference type="OrthoDB" id="2672050at2759"/>